<evidence type="ECO:0000313" key="2">
    <source>
        <dbReference type="EMBL" id="UJO17608.1"/>
    </source>
</evidence>
<reference evidence="2" key="2">
    <citation type="journal article" date="2022" name="Microb. Genom.">
        <title>A chromosome-scale genome assembly of the tomato pathogen Cladosporium fulvum reveals a compartmentalized genome architecture and the presence of a dispensable chromosome.</title>
        <authorList>
            <person name="Zaccaron A.Z."/>
            <person name="Chen L.H."/>
            <person name="Samaras A."/>
            <person name="Stergiopoulos I."/>
        </authorList>
    </citation>
    <scope>NUCLEOTIDE SEQUENCE</scope>
    <source>
        <strain evidence="2">Race5_Kim</strain>
    </source>
</reference>
<dbReference type="GO" id="GO:0003963">
    <property type="term" value="F:RNA-3'-phosphate cyclase activity"/>
    <property type="evidence" value="ECO:0007669"/>
    <property type="project" value="TreeGrafter"/>
</dbReference>
<protein>
    <submittedName>
        <fullName evidence="2">RNA 3'-terminal phosphate cyclase</fullName>
    </submittedName>
</protein>
<proteinExistence type="predicted"/>
<dbReference type="GeneID" id="71986276"/>
<dbReference type="RefSeq" id="XP_047761974.1">
    <property type="nucleotide sequence ID" value="XM_047905546.1"/>
</dbReference>
<dbReference type="InterPro" id="IPR023797">
    <property type="entry name" value="RNA3'_phos_cyclase_dom"/>
</dbReference>
<sequence>MGPIELDGRTLEGGAQLIRIALCLSALTGKAVQIDNIRGNRSGGRGLKAQHLACVKWLSHACNAHVEGAEKGSKTLLFRPDAERTGLSPAFKKNSIYGRSIYQCELDIGTAGSTGQALQAILPFILFTKLPTQDPIQLTVSGGTNVSGSPSFEYIKYVLLPTLQSIGFPPMTIELQKRGRSHGGSSIGSYILEIQPREEMVLPAFSFGLPDTAGSLQPFSHLRAIFLGPTHCHDEFKAYFSWRLKSQKSPWPDDPATEISCEDSQHEKRLYLILIPTIPTPPSPTPSSSTPSTSSTPYTLGADHLYFKKITNHSRAIREMVDRVTAELQSRWEGGTKVDENMRDQLVQL</sequence>
<dbReference type="EMBL" id="CP090167">
    <property type="protein sequence ID" value="UJO17608.1"/>
    <property type="molecule type" value="Genomic_DNA"/>
</dbReference>
<name>A0A9Q8P8Z3_PASFU</name>
<keyword evidence="3" id="KW-1185">Reference proteome</keyword>
<organism evidence="2 3">
    <name type="scientific">Passalora fulva</name>
    <name type="common">Tomato leaf mold</name>
    <name type="synonym">Cladosporium fulvum</name>
    <dbReference type="NCBI Taxonomy" id="5499"/>
    <lineage>
        <taxon>Eukaryota</taxon>
        <taxon>Fungi</taxon>
        <taxon>Dikarya</taxon>
        <taxon>Ascomycota</taxon>
        <taxon>Pezizomycotina</taxon>
        <taxon>Dothideomycetes</taxon>
        <taxon>Dothideomycetidae</taxon>
        <taxon>Mycosphaerellales</taxon>
        <taxon>Mycosphaerellaceae</taxon>
        <taxon>Fulvia</taxon>
    </lineage>
</organism>
<dbReference type="PANTHER" id="PTHR11096">
    <property type="entry name" value="RNA 3' TERMINAL PHOSPHATE CYCLASE"/>
    <property type="match status" value="1"/>
</dbReference>
<dbReference type="GO" id="GO:0006396">
    <property type="term" value="P:RNA processing"/>
    <property type="evidence" value="ECO:0007669"/>
    <property type="project" value="InterPro"/>
</dbReference>
<evidence type="ECO:0000313" key="3">
    <source>
        <dbReference type="Proteomes" id="UP000756132"/>
    </source>
</evidence>
<feature type="domain" description="RNA 3'-terminal phosphate cyclase" evidence="1">
    <location>
        <begin position="11"/>
        <end position="347"/>
    </location>
</feature>
<dbReference type="Pfam" id="PF01137">
    <property type="entry name" value="RTC"/>
    <property type="match status" value="1"/>
</dbReference>
<dbReference type="Gene3D" id="3.65.10.20">
    <property type="entry name" value="RNA 3'-terminal phosphate cyclase domain"/>
    <property type="match status" value="1"/>
</dbReference>
<accession>A0A9Q8P8Z3</accession>
<dbReference type="GO" id="GO:0005634">
    <property type="term" value="C:nucleus"/>
    <property type="evidence" value="ECO:0007669"/>
    <property type="project" value="TreeGrafter"/>
</dbReference>
<dbReference type="KEGG" id="ffu:CLAFUR5_06398"/>
<dbReference type="InterPro" id="IPR000228">
    <property type="entry name" value="RNA3'_term_phos_cyc"/>
</dbReference>
<dbReference type="AlphaFoldDB" id="A0A9Q8P8Z3"/>
<dbReference type="SUPFAM" id="SSF55205">
    <property type="entry name" value="EPT/RTPC-like"/>
    <property type="match status" value="1"/>
</dbReference>
<dbReference type="InterPro" id="IPR037136">
    <property type="entry name" value="RNA3'_phos_cyclase_dom_sf"/>
</dbReference>
<evidence type="ECO:0000259" key="1">
    <source>
        <dbReference type="Pfam" id="PF01137"/>
    </source>
</evidence>
<dbReference type="Proteomes" id="UP000756132">
    <property type="component" value="Chromosome 5"/>
</dbReference>
<dbReference type="PANTHER" id="PTHR11096:SF0">
    <property type="entry name" value="RNA 3'-TERMINAL PHOSPHATE CYCLASE"/>
    <property type="match status" value="1"/>
</dbReference>
<gene>
    <name evidence="2" type="ORF">CLAFUR5_06398</name>
</gene>
<dbReference type="InterPro" id="IPR013792">
    <property type="entry name" value="RNA3'P_cycl/enolpyr_Trfase_a/b"/>
</dbReference>
<dbReference type="OrthoDB" id="25029at2759"/>
<reference evidence="2" key="1">
    <citation type="submission" date="2021-12" db="EMBL/GenBank/DDBJ databases">
        <authorList>
            <person name="Zaccaron A."/>
            <person name="Stergiopoulos I."/>
        </authorList>
    </citation>
    <scope>NUCLEOTIDE SEQUENCE</scope>
    <source>
        <strain evidence="2">Race5_Kim</strain>
    </source>
</reference>